<sequence length="67" mass="7978">MFEDFGRSSSGGGCCWCRRASRSRGSWFRSRRYWGGIHCGRPQAMVAQFLQVCRRQMRRDWELKQSQ</sequence>
<evidence type="ECO:0000313" key="1">
    <source>
        <dbReference type="EMBL" id="GFN81787.1"/>
    </source>
</evidence>
<accession>A0AAV3YHY5</accession>
<keyword evidence="2" id="KW-1185">Reference proteome</keyword>
<proteinExistence type="predicted"/>
<dbReference type="Proteomes" id="UP000735302">
    <property type="component" value="Unassembled WGS sequence"/>
</dbReference>
<evidence type="ECO:0000313" key="2">
    <source>
        <dbReference type="Proteomes" id="UP000735302"/>
    </source>
</evidence>
<dbReference type="EMBL" id="BLXT01000945">
    <property type="protein sequence ID" value="GFN81787.1"/>
    <property type="molecule type" value="Genomic_DNA"/>
</dbReference>
<name>A0AAV3YHY5_9GAST</name>
<reference evidence="1 2" key="1">
    <citation type="journal article" date="2021" name="Elife">
        <title>Chloroplast acquisition without the gene transfer in kleptoplastic sea slugs, Plakobranchus ocellatus.</title>
        <authorList>
            <person name="Maeda T."/>
            <person name="Takahashi S."/>
            <person name="Yoshida T."/>
            <person name="Shimamura S."/>
            <person name="Takaki Y."/>
            <person name="Nagai Y."/>
            <person name="Toyoda A."/>
            <person name="Suzuki Y."/>
            <person name="Arimoto A."/>
            <person name="Ishii H."/>
            <person name="Satoh N."/>
            <person name="Nishiyama T."/>
            <person name="Hasebe M."/>
            <person name="Maruyama T."/>
            <person name="Minagawa J."/>
            <person name="Obokata J."/>
            <person name="Shigenobu S."/>
        </authorList>
    </citation>
    <scope>NUCLEOTIDE SEQUENCE [LARGE SCALE GENOMIC DNA]</scope>
</reference>
<protein>
    <submittedName>
        <fullName evidence="1">Uncharacterized protein</fullName>
    </submittedName>
</protein>
<comment type="caution">
    <text evidence="1">The sequence shown here is derived from an EMBL/GenBank/DDBJ whole genome shotgun (WGS) entry which is preliminary data.</text>
</comment>
<dbReference type="AlphaFoldDB" id="A0AAV3YHY5"/>
<gene>
    <name evidence="1" type="ORF">PoB_000829300</name>
</gene>
<organism evidence="1 2">
    <name type="scientific">Plakobranchus ocellatus</name>
    <dbReference type="NCBI Taxonomy" id="259542"/>
    <lineage>
        <taxon>Eukaryota</taxon>
        <taxon>Metazoa</taxon>
        <taxon>Spiralia</taxon>
        <taxon>Lophotrochozoa</taxon>
        <taxon>Mollusca</taxon>
        <taxon>Gastropoda</taxon>
        <taxon>Heterobranchia</taxon>
        <taxon>Euthyneura</taxon>
        <taxon>Panpulmonata</taxon>
        <taxon>Sacoglossa</taxon>
        <taxon>Placobranchoidea</taxon>
        <taxon>Plakobranchidae</taxon>
        <taxon>Plakobranchus</taxon>
    </lineage>
</organism>